<dbReference type="KEGG" id="dhy:DESAM_10217"/>
<feature type="domain" description="Bacteriophage CI repressor N-terminal" evidence="2">
    <location>
        <begin position="9"/>
        <end position="73"/>
    </location>
</feature>
<dbReference type="Gene3D" id="1.10.260.40">
    <property type="entry name" value="lambda repressor-like DNA-binding domains"/>
    <property type="match status" value="1"/>
</dbReference>
<dbReference type="Proteomes" id="UP000010808">
    <property type="component" value="Chromosome"/>
</dbReference>
<dbReference type="InterPro" id="IPR010982">
    <property type="entry name" value="Lambda_DNA-bd_dom_sf"/>
</dbReference>
<proteinExistence type="predicted"/>
<organism evidence="3 4">
    <name type="scientific">Maridesulfovibrio hydrothermalis AM13 = DSM 14728</name>
    <dbReference type="NCBI Taxonomy" id="1121451"/>
    <lineage>
        <taxon>Bacteria</taxon>
        <taxon>Pseudomonadati</taxon>
        <taxon>Thermodesulfobacteriota</taxon>
        <taxon>Desulfovibrionia</taxon>
        <taxon>Desulfovibrionales</taxon>
        <taxon>Desulfovibrionaceae</taxon>
        <taxon>Maridesulfovibrio</taxon>
    </lineage>
</organism>
<accession>L0R678</accession>
<evidence type="ECO:0000259" key="2">
    <source>
        <dbReference type="Pfam" id="PF07022"/>
    </source>
</evidence>
<gene>
    <name evidence="3" type="ORF">DESAM_10217</name>
</gene>
<dbReference type="eggNOG" id="COG2932">
    <property type="taxonomic scope" value="Bacteria"/>
</dbReference>
<keyword evidence="4" id="KW-1185">Reference proteome</keyword>
<dbReference type="Pfam" id="PF07022">
    <property type="entry name" value="Phage_CI_repr"/>
    <property type="match status" value="1"/>
</dbReference>
<reference evidence="3 4" key="1">
    <citation type="submission" date="2012-10" db="EMBL/GenBank/DDBJ databases">
        <authorList>
            <person name="Genoscope - CEA"/>
        </authorList>
    </citation>
    <scope>NUCLEOTIDE SEQUENCE [LARGE SCALE GENOMIC DNA]</scope>
    <source>
        <strain evidence="4">AM13 / DSM 14728</strain>
    </source>
</reference>
<dbReference type="OrthoDB" id="5460127at2"/>
<dbReference type="EMBL" id="FO203522">
    <property type="protein sequence ID" value="CCO22198.1"/>
    <property type="molecule type" value="Genomic_DNA"/>
</dbReference>
<name>L0R678_9BACT</name>
<dbReference type="GO" id="GO:0003677">
    <property type="term" value="F:DNA binding"/>
    <property type="evidence" value="ECO:0007669"/>
    <property type="project" value="InterPro"/>
</dbReference>
<keyword evidence="1" id="KW-0175">Coiled coil</keyword>
<protein>
    <submittedName>
        <fullName evidence="3">CI repressor</fullName>
    </submittedName>
</protein>
<dbReference type="PATRIC" id="fig|1121451.3.peg.203"/>
<dbReference type="GO" id="GO:0045892">
    <property type="term" value="P:negative regulation of DNA-templated transcription"/>
    <property type="evidence" value="ECO:0007669"/>
    <property type="project" value="InterPro"/>
</dbReference>
<dbReference type="AlphaFoldDB" id="L0R678"/>
<dbReference type="RefSeq" id="WP_015334808.1">
    <property type="nucleotide sequence ID" value="NC_020055.1"/>
</dbReference>
<dbReference type="InterPro" id="IPR010744">
    <property type="entry name" value="Phage_CI_N"/>
</dbReference>
<evidence type="ECO:0000313" key="3">
    <source>
        <dbReference type="EMBL" id="CCO22198.1"/>
    </source>
</evidence>
<dbReference type="HOGENOM" id="CLU_1616349_0_0_7"/>
<feature type="coiled-coil region" evidence="1">
    <location>
        <begin position="93"/>
        <end position="135"/>
    </location>
</feature>
<evidence type="ECO:0000313" key="4">
    <source>
        <dbReference type="Proteomes" id="UP000010808"/>
    </source>
</evidence>
<evidence type="ECO:0000256" key="1">
    <source>
        <dbReference type="SAM" id="Coils"/>
    </source>
</evidence>
<sequence length="164" mass="18373">MVNANSFEDRLNRIMKACGASSDAQLAKILEIKSPSVAAAKRRQQIPSGWIEKIAKSYGVCSDWLFFGEGPMKRGEAGNHLQEQVQEAVADASLSASGELEELRQECRELRQDNRELVKENRELMKDKLELTKENGDLRVKLAEIKARAAPDQGMHNEAHRKAI</sequence>
<dbReference type="STRING" id="1121451.DESAM_10217"/>